<evidence type="ECO:0000313" key="9">
    <source>
        <dbReference type="EMBL" id="MBU2690349.1"/>
    </source>
</evidence>
<dbReference type="InterPro" id="IPR006549">
    <property type="entry name" value="HAD-SF_hydro_IIIA"/>
</dbReference>
<evidence type="ECO:0000256" key="2">
    <source>
        <dbReference type="ARBA" id="ARBA00022676"/>
    </source>
</evidence>
<proteinExistence type="inferred from homology"/>
<evidence type="ECO:0000256" key="4">
    <source>
        <dbReference type="ARBA" id="ARBA00022723"/>
    </source>
</evidence>
<dbReference type="NCBIfam" id="TIGR01662">
    <property type="entry name" value="HAD-SF-IIIA"/>
    <property type="match status" value="1"/>
</dbReference>
<dbReference type="InterPro" id="IPR023214">
    <property type="entry name" value="HAD_sf"/>
</dbReference>
<keyword evidence="4" id="KW-0479">Metal-binding</keyword>
<dbReference type="SUPFAM" id="SSF56784">
    <property type="entry name" value="HAD-like"/>
    <property type="match status" value="1"/>
</dbReference>
<keyword evidence="1" id="KW-0963">Cytoplasm</keyword>
<dbReference type="Gene3D" id="3.40.50.1000">
    <property type="entry name" value="HAD superfamily/HAD-like"/>
    <property type="match status" value="1"/>
</dbReference>
<organism evidence="9 10">
    <name type="scientific">Eiseniibacteriota bacterium</name>
    <dbReference type="NCBI Taxonomy" id="2212470"/>
    <lineage>
        <taxon>Bacteria</taxon>
        <taxon>Candidatus Eiseniibacteriota</taxon>
    </lineage>
</organism>
<evidence type="ECO:0000256" key="1">
    <source>
        <dbReference type="ARBA" id="ARBA00022490"/>
    </source>
</evidence>
<dbReference type="Pfam" id="PF01075">
    <property type="entry name" value="Glyco_transf_9"/>
    <property type="match status" value="1"/>
</dbReference>
<keyword evidence="2" id="KW-0328">Glycosyltransferase</keyword>
<name>A0A948RY26_UNCEI</name>
<sequence length="534" mass="58696">MGEAVIRLLVHLPNWIGDTIMALPSLESVAGVGEWQTTLLGRPEPLALTAEIPGFHRRIELPPRPGGLKSLGWYRSTAWDLRRERFDVALTLSPSLSSALLLKASGAGVRVGWTGEGRALLLNRLFGRKRRGRIHLVDEFWDLVRALGAPGHPDLPRLRLSGEEEAGAKNRLERFGDRPIIALAPGARYGPTKKWFLERYQELADRLLREGFGLLWMGGPDEKGLLGPWMDSHARDERVMDLIGALALRESAAVLGRCRAAVANDSGAMHLAQSVGCPTVALFGSSDPNWTGPRGRSRIVRNPVSCAPCFLPKCPHALECWDGISVEDVWTELQSLLHESEARTKRRAVFFDRDGVLIHLVPYLSSPHQLRLYDDVGSALRTLKEAGFTFVVVTNQSALARGLLTRPELQSLHRLLKEKLREEGVALEGIYVCHHHPRFTGTCGCRKPEPGLLKQAAAELDLDLPSSFLIGDRLDDVIAAKRAGVQGLLVRTGYGVEESKRPEAALVHTADNLTAAARWILRRASASTAPSGNQ</sequence>
<reference evidence="9" key="1">
    <citation type="submission" date="2021-05" db="EMBL/GenBank/DDBJ databases">
        <title>Energy efficiency and biological interactions define the core microbiome of deep oligotrophic groundwater.</title>
        <authorList>
            <person name="Mehrshad M."/>
            <person name="Lopez-Fernandez M."/>
            <person name="Bell E."/>
            <person name="Bernier-Latmani R."/>
            <person name="Bertilsson S."/>
            <person name="Dopson M."/>
        </authorList>
    </citation>
    <scope>NUCLEOTIDE SEQUENCE</scope>
    <source>
        <strain evidence="9">Modern_marine.mb.64</strain>
    </source>
</reference>
<evidence type="ECO:0000256" key="6">
    <source>
        <dbReference type="ARBA" id="ARBA00043995"/>
    </source>
</evidence>
<dbReference type="GO" id="GO:0005829">
    <property type="term" value="C:cytosol"/>
    <property type="evidence" value="ECO:0007669"/>
    <property type="project" value="TreeGrafter"/>
</dbReference>
<dbReference type="Gene3D" id="3.40.50.2000">
    <property type="entry name" value="Glycogen Phosphorylase B"/>
    <property type="match status" value="2"/>
</dbReference>
<dbReference type="GO" id="GO:0046872">
    <property type="term" value="F:metal ion binding"/>
    <property type="evidence" value="ECO:0007669"/>
    <property type="project" value="UniProtKB-KW"/>
</dbReference>
<comment type="catalytic activity">
    <reaction evidence="8">
        <text>an L-alpha-D-Hep-(1-&gt;5)-[alpha-Kdo-(2-&gt;4)]-alpha-Kdo-(2-&gt;6)-lipid A + ADP-L-glycero-beta-D-manno-heptose = an L-alpha-D-Hep-(1-&gt;3)-L-alpha-D-Hep-(1-&gt;5)-[alpha-Kdo-(2-&gt;4)]-alpha-Kdo-(2-&gt;6)-lipid A + ADP + H(+)</text>
        <dbReference type="Rhea" id="RHEA:74071"/>
        <dbReference type="ChEBI" id="CHEBI:15378"/>
        <dbReference type="ChEBI" id="CHEBI:61506"/>
        <dbReference type="ChEBI" id="CHEBI:193068"/>
        <dbReference type="ChEBI" id="CHEBI:193069"/>
        <dbReference type="ChEBI" id="CHEBI:456216"/>
        <dbReference type="EC" id="2.4.99.24"/>
    </reaction>
</comment>
<dbReference type="NCBIfam" id="TIGR01656">
    <property type="entry name" value="Histidinol-ppas"/>
    <property type="match status" value="1"/>
</dbReference>
<evidence type="ECO:0000313" key="10">
    <source>
        <dbReference type="Proteomes" id="UP000777784"/>
    </source>
</evidence>
<dbReference type="Proteomes" id="UP000777784">
    <property type="component" value="Unassembled WGS sequence"/>
</dbReference>
<dbReference type="GO" id="GO:0016791">
    <property type="term" value="F:phosphatase activity"/>
    <property type="evidence" value="ECO:0007669"/>
    <property type="project" value="InterPro"/>
</dbReference>
<dbReference type="CDD" id="cd03789">
    <property type="entry name" value="GT9_LPS_heptosyltransferase"/>
    <property type="match status" value="1"/>
</dbReference>
<dbReference type="InterPro" id="IPR002201">
    <property type="entry name" value="Glyco_trans_9"/>
</dbReference>
<keyword evidence="5" id="KW-0378">Hydrolase</keyword>
<dbReference type="EMBL" id="JAHJDP010000028">
    <property type="protein sequence ID" value="MBU2690349.1"/>
    <property type="molecule type" value="Genomic_DNA"/>
</dbReference>
<dbReference type="GO" id="GO:0009244">
    <property type="term" value="P:lipopolysaccharide core region biosynthetic process"/>
    <property type="evidence" value="ECO:0007669"/>
    <property type="project" value="TreeGrafter"/>
</dbReference>
<evidence type="ECO:0000256" key="7">
    <source>
        <dbReference type="ARBA" id="ARBA00044042"/>
    </source>
</evidence>
<dbReference type="AlphaFoldDB" id="A0A948RY26"/>
<dbReference type="PANTHER" id="PTHR30160:SF7">
    <property type="entry name" value="ADP-HEPTOSE--LPS HEPTOSYLTRANSFERASE 2"/>
    <property type="match status" value="1"/>
</dbReference>
<dbReference type="PANTHER" id="PTHR30160">
    <property type="entry name" value="TETRAACYLDISACCHARIDE 4'-KINASE-RELATED"/>
    <property type="match status" value="1"/>
</dbReference>
<dbReference type="InterPro" id="IPR011910">
    <property type="entry name" value="RfaF"/>
</dbReference>
<dbReference type="InterPro" id="IPR006543">
    <property type="entry name" value="Histidinol-phos"/>
</dbReference>
<dbReference type="NCBIfam" id="TIGR02195">
    <property type="entry name" value="heptsyl_trn_II"/>
    <property type="match status" value="1"/>
</dbReference>
<keyword evidence="3" id="KW-0808">Transferase</keyword>
<protein>
    <recommendedName>
        <fullName evidence="7">lipopolysaccharide heptosyltransferase II</fullName>
        <ecNumber evidence="7">2.4.99.24</ecNumber>
    </recommendedName>
</protein>
<dbReference type="GO" id="GO:0008713">
    <property type="term" value="F:ADP-heptose-lipopolysaccharide heptosyltransferase activity"/>
    <property type="evidence" value="ECO:0007669"/>
    <property type="project" value="UniProtKB-EC"/>
</dbReference>
<comment type="similarity">
    <text evidence="6">Belongs to the glycosyltransferase 9 family.</text>
</comment>
<gene>
    <name evidence="9" type="primary">waaF</name>
    <name evidence="9" type="ORF">KJ970_05415</name>
</gene>
<evidence type="ECO:0000256" key="5">
    <source>
        <dbReference type="ARBA" id="ARBA00022801"/>
    </source>
</evidence>
<dbReference type="EC" id="2.4.99.24" evidence="7"/>
<dbReference type="InterPro" id="IPR036412">
    <property type="entry name" value="HAD-like_sf"/>
</dbReference>
<dbReference type="SUPFAM" id="SSF53756">
    <property type="entry name" value="UDP-Glycosyltransferase/glycogen phosphorylase"/>
    <property type="match status" value="1"/>
</dbReference>
<dbReference type="InterPro" id="IPR051199">
    <property type="entry name" value="LPS_LOS_Heptosyltrfase"/>
</dbReference>
<evidence type="ECO:0000256" key="3">
    <source>
        <dbReference type="ARBA" id="ARBA00022679"/>
    </source>
</evidence>
<accession>A0A948RY26</accession>
<evidence type="ECO:0000256" key="8">
    <source>
        <dbReference type="ARBA" id="ARBA00047503"/>
    </source>
</evidence>
<dbReference type="Pfam" id="PF13242">
    <property type="entry name" value="Hydrolase_like"/>
    <property type="match status" value="1"/>
</dbReference>
<comment type="caution">
    <text evidence="9">The sequence shown here is derived from an EMBL/GenBank/DDBJ whole genome shotgun (WGS) entry which is preliminary data.</text>
</comment>
<dbReference type="CDD" id="cd07503">
    <property type="entry name" value="HAD_HisB-N"/>
    <property type="match status" value="1"/>
</dbReference>